<evidence type="ECO:0000256" key="1">
    <source>
        <dbReference type="SAM" id="SignalP"/>
    </source>
</evidence>
<keyword evidence="3" id="KW-1185">Reference proteome</keyword>
<keyword evidence="1" id="KW-0732">Signal</keyword>
<proteinExistence type="predicted"/>
<name>A0A431WQ12_9GAMM</name>
<feature type="chain" id="PRO_5019508664" description="RcsF protein" evidence="1">
    <location>
        <begin position="21"/>
        <end position="127"/>
    </location>
</feature>
<dbReference type="PROSITE" id="PS51257">
    <property type="entry name" value="PROKAR_LIPOPROTEIN"/>
    <property type="match status" value="1"/>
</dbReference>
<accession>A0A431WQ12</accession>
<reference evidence="2 3" key="1">
    <citation type="submission" date="2018-12" db="EMBL/GenBank/DDBJ databases">
        <authorList>
            <person name="Yu L."/>
        </authorList>
    </citation>
    <scope>NUCLEOTIDE SEQUENCE [LARGE SCALE GENOMIC DNA]</scope>
    <source>
        <strain evidence="2 3">HAW-EB2</strain>
    </source>
</reference>
<dbReference type="Proteomes" id="UP000267448">
    <property type="component" value="Unassembled WGS sequence"/>
</dbReference>
<evidence type="ECO:0000313" key="3">
    <source>
        <dbReference type="Proteomes" id="UP000267448"/>
    </source>
</evidence>
<evidence type="ECO:0000313" key="2">
    <source>
        <dbReference type="EMBL" id="RTR37722.1"/>
    </source>
</evidence>
<gene>
    <name evidence="2" type="ORF">EKG38_17030</name>
</gene>
<sequence>MNLMKFLVTVFLLLSLSACHGIRLNTSMTPGVDESLRTYKVQEYSIAEIQRYKAESLGKVVSSYCRTRPTQPKPSESFLLGELKYKTQRLGGNGVVIMECVDHRLNNSCNDYLECRALAYRVDFDSL</sequence>
<feature type="signal peptide" evidence="1">
    <location>
        <begin position="1"/>
        <end position="20"/>
    </location>
</feature>
<protein>
    <recommendedName>
        <fullName evidence="4">RcsF protein</fullName>
    </recommendedName>
</protein>
<dbReference type="EMBL" id="RXNU01000010">
    <property type="protein sequence ID" value="RTR37722.1"/>
    <property type="molecule type" value="Genomic_DNA"/>
</dbReference>
<dbReference type="OrthoDB" id="6264505at2"/>
<evidence type="ECO:0008006" key="4">
    <source>
        <dbReference type="Google" id="ProtNLM"/>
    </source>
</evidence>
<organism evidence="2 3">
    <name type="scientific">Shewanella canadensis</name>
    <dbReference type="NCBI Taxonomy" id="271096"/>
    <lineage>
        <taxon>Bacteria</taxon>
        <taxon>Pseudomonadati</taxon>
        <taxon>Pseudomonadota</taxon>
        <taxon>Gammaproteobacteria</taxon>
        <taxon>Alteromonadales</taxon>
        <taxon>Shewanellaceae</taxon>
        <taxon>Shewanella</taxon>
    </lineage>
</organism>
<dbReference type="Gene3D" id="3.30.110.70">
    <property type="entry name" value="Hypothetical protein apc22750. Chain B"/>
    <property type="match status" value="1"/>
</dbReference>
<comment type="caution">
    <text evidence="2">The sequence shown here is derived from an EMBL/GenBank/DDBJ whole genome shotgun (WGS) entry which is preliminary data.</text>
</comment>
<dbReference type="AlphaFoldDB" id="A0A431WQ12"/>